<dbReference type="GO" id="GO:0000166">
    <property type="term" value="F:nucleotide binding"/>
    <property type="evidence" value="ECO:0007669"/>
    <property type="project" value="InterPro"/>
</dbReference>
<keyword evidence="4" id="KW-1185">Reference proteome</keyword>
<dbReference type="PANTHER" id="PTHR43708:SF1">
    <property type="entry name" value="GALACTOSE_LACTOSE METABOLISM REGULATORY PROTEIN GAL80"/>
    <property type="match status" value="1"/>
</dbReference>
<comment type="caution">
    <text evidence="3">The sequence shown here is derived from an EMBL/GenBank/DDBJ whole genome shotgun (WGS) entry which is preliminary data.</text>
</comment>
<evidence type="ECO:0000313" key="4">
    <source>
        <dbReference type="Proteomes" id="UP001175000"/>
    </source>
</evidence>
<dbReference type="PANTHER" id="PTHR43708">
    <property type="entry name" value="CONSERVED EXPRESSED OXIDOREDUCTASE (EUROFUNG)"/>
    <property type="match status" value="1"/>
</dbReference>
<dbReference type="SUPFAM" id="SSF55347">
    <property type="entry name" value="Glyceraldehyde-3-phosphate dehydrogenase-like, C-terminal domain"/>
    <property type="match status" value="1"/>
</dbReference>
<dbReference type="EMBL" id="JAULSU010000005">
    <property type="protein sequence ID" value="KAK0617566.1"/>
    <property type="molecule type" value="Genomic_DNA"/>
</dbReference>
<evidence type="ECO:0000259" key="2">
    <source>
        <dbReference type="Pfam" id="PF22685"/>
    </source>
</evidence>
<evidence type="ECO:0000313" key="3">
    <source>
        <dbReference type="EMBL" id="KAK0617566.1"/>
    </source>
</evidence>
<reference evidence="3" key="1">
    <citation type="submission" date="2023-06" db="EMBL/GenBank/DDBJ databases">
        <title>Genome-scale phylogeny and comparative genomics of the fungal order Sordariales.</title>
        <authorList>
            <consortium name="Lawrence Berkeley National Laboratory"/>
            <person name="Hensen N."/>
            <person name="Bonometti L."/>
            <person name="Westerberg I."/>
            <person name="Brannstrom I.O."/>
            <person name="Guillou S."/>
            <person name="Cros-Aarteil S."/>
            <person name="Calhoun S."/>
            <person name="Haridas S."/>
            <person name="Kuo A."/>
            <person name="Mondo S."/>
            <person name="Pangilinan J."/>
            <person name="Riley R."/>
            <person name="Labutti K."/>
            <person name="Andreopoulos B."/>
            <person name="Lipzen A."/>
            <person name="Chen C."/>
            <person name="Yanf M."/>
            <person name="Daum C."/>
            <person name="Ng V."/>
            <person name="Clum A."/>
            <person name="Steindorff A."/>
            <person name="Ohm R."/>
            <person name="Martin F."/>
            <person name="Silar P."/>
            <person name="Natvig D."/>
            <person name="Lalanne C."/>
            <person name="Gautier V."/>
            <person name="Ament-Velasquez S.L."/>
            <person name="Kruys A."/>
            <person name="Hutchinson M.I."/>
            <person name="Powell A.J."/>
            <person name="Barry K."/>
            <person name="Miller A.N."/>
            <person name="Grigoriev I.V."/>
            <person name="Debuchy R."/>
            <person name="Gladieux P."/>
            <person name="Thoren M.H."/>
            <person name="Johannesson H."/>
        </authorList>
    </citation>
    <scope>NUCLEOTIDE SEQUENCE</scope>
    <source>
        <strain evidence="3">CBS 606.72</strain>
    </source>
</reference>
<proteinExistence type="predicted"/>
<dbReference type="InterPro" id="IPR055080">
    <property type="entry name" value="Gal80p-like_C"/>
</dbReference>
<dbReference type="InterPro" id="IPR036291">
    <property type="entry name" value="NAD(P)-bd_dom_sf"/>
</dbReference>
<dbReference type="Pfam" id="PF22685">
    <property type="entry name" value="Gal80p_C-like"/>
    <property type="match status" value="1"/>
</dbReference>
<sequence>MAPIRVGLIGLSASAKTAWASTAHLPYLLSPAGRSKFEIVALLNSSVSAARSAIEFYNLPPTTRAYGSPTDLAADPDVDLVVCNTRVDVHERTIEASIEAGKAVFCEWPLAQNREHAAALVSKAEKAGNLNQTIIGLQGRVFPLIENLRKFIASGRIGKVLSSEVRVFGGLNDRTILPESLEYFTRREVGGNIYAIGFAHVFDTVQSVLGEIEKDRETGKAVHGHFQLQRPDVRIRDAKGGISRTVKSDVPDLVLIAGTLPESPTTQKGATLHYRFRRGQPFPGDPNLTWSINGEKGEIRVVSPAAAFLNIGVDDPPITTVLHDFETDKVTPLEWEWADWQKSLPTAARNIGGLYEAFAAAKEGGDVGYPTFASALERHKQMEELISGWSA</sequence>
<dbReference type="SUPFAM" id="SSF51735">
    <property type="entry name" value="NAD(P)-binding Rossmann-fold domains"/>
    <property type="match status" value="1"/>
</dbReference>
<dbReference type="Proteomes" id="UP001175000">
    <property type="component" value="Unassembled WGS sequence"/>
</dbReference>
<organism evidence="3 4">
    <name type="scientific">Immersiella caudata</name>
    <dbReference type="NCBI Taxonomy" id="314043"/>
    <lineage>
        <taxon>Eukaryota</taxon>
        <taxon>Fungi</taxon>
        <taxon>Dikarya</taxon>
        <taxon>Ascomycota</taxon>
        <taxon>Pezizomycotina</taxon>
        <taxon>Sordariomycetes</taxon>
        <taxon>Sordariomycetidae</taxon>
        <taxon>Sordariales</taxon>
        <taxon>Lasiosphaeriaceae</taxon>
        <taxon>Immersiella</taxon>
    </lineage>
</organism>
<name>A0AA39WLI9_9PEZI</name>
<dbReference type="InterPro" id="IPR051317">
    <property type="entry name" value="Gfo/Idh/MocA_oxidoreduct"/>
</dbReference>
<protein>
    <recommendedName>
        <fullName evidence="5">Gfo/Idh/MocA-like oxidoreductase N-terminal domain-containing protein</fullName>
    </recommendedName>
</protein>
<dbReference type="Pfam" id="PF01408">
    <property type="entry name" value="GFO_IDH_MocA"/>
    <property type="match status" value="1"/>
</dbReference>
<evidence type="ECO:0008006" key="5">
    <source>
        <dbReference type="Google" id="ProtNLM"/>
    </source>
</evidence>
<dbReference type="Gene3D" id="3.40.50.720">
    <property type="entry name" value="NAD(P)-binding Rossmann-like Domain"/>
    <property type="match status" value="1"/>
</dbReference>
<evidence type="ECO:0000259" key="1">
    <source>
        <dbReference type="Pfam" id="PF01408"/>
    </source>
</evidence>
<accession>A0AA39WLI9</accession>
<dbReference type="Gene3D" id="3.30.360.10">
    <property type="entry name" value="Dihydrodipicolinate Reductase, domain 2"/>
    <property type="match status" value="1"/>
</dbReference>
<feature type="domain" description="Gal80p-like C-terminal" evidence="2">
    <location>
        <begin position="143"/>
        <end position="301"/>
    </location>
</feature>
<feature type="domain" description="Gfo/Idh/MocA-like oxidoreductase N-terminal" evidence="1">
    <location>
        <begin position="4"/>
        <end position="130"/>
    </location>
</feature>
<dbReference type="InterPro" id="IPR000683">
    <property type="entry name" value="Gfo/Idh/MocA-like_OxRdtase_N"/>
</dbReference>
<gene>
    <name evidence="3" type="ORF">B0T14DRAFT_460644</name>
</gene>
<dbReference type="AlphaFoldDB" id="A0AA39WLI9"/>